<protein>
    <submittedName>
        <fullName evidence="2">Uncharacterized protein</fullName>
    </submittedName>
</protein>
<comment type="caution">
    <text evidence="2">The sequence shown here is derived from an EMBL/GenBank/DDBJ whole genome shotgun (WGS) entry which is preliminary data.</text>
</comment>
<gene>
    <name evidence="2" type="ORF">chiPu_0031361</name>
</gene>
<dbReference type="Proteomes" id="UP000287033">
    <property type="component" value="Unassembled WGS sequence"/>
</dbReference>
<sequence>GLLVRRGRGAAGSPLPEGGGAAALHHETLRRSHAEQRLLALREKRRLLQALGERIRHGREAKRKRRQEGGEG</sequence>
<organism evidence="2 3">
    <name type="scientific">Chiloscyllium punctatum</name>
    <name type="common">Brownbanded bambooshark</name>
    <name type="synonym">Hemiscyllium punctatum</name>
    <dbReference type="NCBI Taxonomy" id="137246"/>
    <lineage>
        <taxon>Eukaryota</taxon>
        <taxon>Metazoa</taxon>
        <taxon>Chordata</taxon>
        <taxon>Craniata</taxon>
        <taxon>Vertebrata</taxon>
        <taxon>Chondrichthyes</taxon>
        <taxon>Elasmobranchii</taxon>
        <taxon>Galeomorphii</taxon>
        <taxon>Galeoidea</taxon>
        <taxon>Orectolobiformes</taxon>
        <taxon>Hemiscylliidae</taxon>
        <taxon>Chiloscyllium</taxon>
    </lineage>
</organism>
<dbReference type="EMBL" id="BEZZ01207976">
    <property type="protein sequence ID" value="GCC46997.1"/>
    <property type="molecule type" value="Genomic_DNA"/>
</dbReference>
<name>A0A401TWH2_CHIPU</name>
<evidence type="ECO:0000313" key="2">
    <source>
        <dbReference type="EMBL" id="GCC46997.1"/>
    </source>
</evidence>
<evidence type="ECO:0000313" key="3">
    <source>
        <dbReference type="Proteomes" id="UP000287033"/>
    </source>
</evidence>
<feature type="region of interest" description="Disordered" evidence="1">
    <location>
        <begin position="1"/>
        <end position="21"/>
    </location>
</feature>
<reference evidence="2 3" key="1">
    <citation type="journal article" date="2018" name="Nat. Ecol. Evol.">
        <title>Shark genomes provide insights into elasmobranch evolution and the origin of vertebrates.</title>
        <authorList>
            <person name="Hara Y"/>
            <person name="Yamaguchi K"/>
            <person name="Onimaru K"/>
            <person name="Kadota M"/>
            <person name="Koyanagi M"/>
            <person name="Keeley SD"/>
            <person name="Tatsumi K"/>
            <person name="Tanaka K"/>
            <person name="Motone F"/>
            <person name="Kageyama Y"/>
            <person name="Nozu R"/>
            <person name="Adachi N"/>
            <person name="Nishimura O"/>
            <person name="Nakagawa R"/>
            <person name="Tanegashima C"/>
            <person name="Kiyatake I"/>
            <person name="Matsumoto R"/>
            <person name="Murakumo K"/>
            <person name="Nishida K"/>
            <person name="Terakita A"/>
            <person name="Kuratani S"/>
            <person name="Sato K"/>
            <person name="Hyodo S Kuraku.S."/>
        </authorList>
    </citation>
    <scope>NUCLEOTIDE SEQUENCE [LARGE SCALE GENOMIC DNA]</scope>
</reference>
<keyword evidence="3" id="KW-1185">Reference proteome</keyword>
<dbReference type="AlphaFoldDB" id="A0A401TWH2"/>
<evidence type="ECO:0000256" key="1">
    <source>
        <dbReference type="SAM" id="MobiDB-lite"/>
    </source>
</evidence>
<proteinExistence type="predicted"/>
<accession>A0A401TWH2</accession>
<feature type="non-terminal residue" evidence="2">
    <location>
        <position position="1"/>
    </location>
</feature>